<organism evidence="2">
    <name type="scientific">marine sediment metagenome</name>
    <dbReference type="NCBI Taxonomy" id="412755"/>
    <lineage>
        <taxon>unclassified sequences</taxon>
        <taxon>metagenomes</taxon>
        <taxon>ecological metagenomes</taxon>
    </lineage>
</organism>
<dbReference type="AlphaFoldDB" id="X1C638"/>
<proteinExistence type="predicted"/>
<evidence type="ECO:0000256" key="1">
    <source>
        <dbReference type="SAM" id="MobiDB-lite"/>
    </source>
</evidence>
<comment type="caution">
    <text evidence="2">The sequence shown here is derived from an EMBL/GenBank/DDBJ whole genome shotgun (WGS) entry which is preliminary data.</text>
</comment>
<feature type="region of interest" description="Disordered" evidence="1">
    <location>
        <begin position="35"/>
        <end position="74"/>
    </location>
</feature>
<reference evidence="2" key="1">
    <citation type="journal article" date="2014" name="Front. Microbiol.">
        <title>High frequency of phylogenetically diverse reductive dehalogenase-homologous genes in deep subseafloor sedimentary metagenomes.</title>
        <authorList>
            <person name="Kawai M."/>
            <person name="Futagami T."/>
            <person name="Toyoda A."/>
            <person name="Takaki Y."/>
            <person name="Nishi S."/>
            <person name="Hori S."/>
            <person name="Arai W."/>
            <person name="Tsubouchi T."/>
            <person name="Morono Y."/>
            <person name="Uchiyama I."/>
            <person name="Ito T."/>
            <person name="Fujiyama A."/>
            <person name="Inagaki F."/>
            <person name="Takami H."/>
        </authorList>
    </citation>
    <scope>NUCLEOTIDE SEQUENCE</scope>
    <source>
        <strain evidence="2">Expedition CK06-06</strain>
    </source>
</reference>
<dbReference type="EMBL" id="BART01028655">
    <property type="protein sequence ID" value="GAG91868.1"/>
    <property type="molecule type" value="Genomic_DNA"/>
</dbReference>
<protein>
    <submittedName>
        <fullName evidence="2">Uncharacterized protein</fullName>
    </submittedName>
</protein>
<name>X1C638_9ZZZZ</name>
<sequence length="74" mass="8611">MEFLMSEWHVTPDYIVNNWTDELFDLMVEKLVERRERTSDTASKTQSPQDHSVSPETLAAMSRGMIKVEKKHGD</sequence>
<accession>X1C638</accession>
<feature type="compositionally biased region" description="Polar residues" evidence="1">
    <location>
        <begin position="40"/>
        <end position="55"/>
    </location>
</feature>
<gene>
    <name evidence="2" type="ORF">S01H4_50467</name>
</gene>
<evidence type="ECO:0000313" key="2">
    <source>
        <dbReference type="EMBL" id="GAG91868.1"/>
    </source>
</evidence>